<comment type="subcellular location">
    <subcellularLocation>
        <location evidence="1">Secreted</location>
    </subcellularLocation>
</comment>
<protein>
    <recommendedName>
        <fullName evidence="3">NodB homology domain-containing protein</fullName>
    </recommendedName>
</protein>
<evidence type="ECO:0000259" key="3">
    <source>
        <dbReference type="PROSITE" id="PS51677"/>
    </source>
</evidence>
<dbReference type="GO" id="GO:0005576">
    <property type="term" value="C:extracellular region"/>
    <property type="evidence" value="ECO:0007669"/>
    <property type="project" value="UniProtKB-SubCell"/>
</dbReference>
<dbReference type="Gene3D" id="3.20.20.370">
    <property type="entry name" value="Glycoside hydrolase/deacetylase"/>
    <property type="match status" value="1"/>
</dbReference>
<dbReference type="PANTHER" id="PTHR34216:SF3">
    <property type="entry name" value="POLY-BETA-1,6-N-ACETYL-D-GLUCOSAMINE N-DEACETYLASE"/>
    <property type="match status" value="1"/>
</dbReference>
<proteinExistence type="predicted"/>
<dbReference type="PROSITE" id="PS51677">
    <property type="entry name" value="NODB"/>
    <property type="match status" value="1"/>
</dbReference>
<dbReference type="InterPro" id="IPR011330">
    <property type="entry name" value="Glyco_hydro/deAcase_b/a-brl"/>
</dbReference>
<evidence type="ECO:0000256" key="1">
    <source>
        <dbReference type="ARBA" id="ARBA00004613"/>
    </source>
</evidence>
<accession>A0A382EWY8</accession>
<sequence>MKSNFEYISLSEAIDKYYAGESLDGFFTITTDDGFRENYTNMAPILIENNLRATFFLVTNCIDNKDLMWRNKLHLFSNRLTIEEQSNAAQACADYFKLNQIQKEENLLQWSSRTWPMKLKDDAADFIWKFAKLDNLDSYLNIHKPYLEKNEIKELIDKGFEIGTHSKSHPYFSKLSLSELNDEILGSIKYIKKKFPHGSLNILSLPFGNRLSNKLELEFLKNNPNQVLSILGIHSALSNYVSPIKWERDLFELDLHLSIGTFTVVPYCRRILMQYA</sequence>
<name>A0A382EWY8_9ZZZZ</name>
<dbReference type="PANTHER" id="PTHR34216">
    <property type="match status" value="1"/>
</dbReference>
<dbReference type="GO" id="GO:0016810">
    <property type="term" value="F:hydrolase activity, acting on carbon-nitrogen (but not peptide) bonds"/>
    <property type="evidence" value="ECO:0007669"/>
    <property type="project" value="InterPro"/>
</dbReference>
<evidence type="ECO:0000313" key="4">
    <source>
        <dbReference type="EMBL" id="SVB54949.1"/>
    </source>
</evidence>
<dbReference type="AlphaFoldDB" id="A0A382EWY8"/>
<evidence type="ECO:0000256" key="2">
    <source>
        <dbReference type="ARBA" id="ARBA00022729"/>
    </source>
</evidence>
<keyword evidence="2" id="KW-0732">Signal</keyword>
<gene>
    <name evidence="4" type="ORF">METZ01_LOCUS207803</name>
</gene>
<dbReference type="Pfam" id="PF01522">
    <property type="entry name" value="Polysacc_deac_1"/>
    <property type="match status" value="1"/>
</dbReference>
<reference evidence="4" key="1">
    <citation type="submission" date="2018-05" db="EMBL/GenBank/DDBJ databases">
        <authorList>
            <person name="Lanie J.A."/>
            <person name="Ng W.-L."/>
            <person name="Kazmierczak K.M."/>
            <person name="Andrzejewski T.M."/>
            <person name="Davidsen T.M."/>
            <person name="Wayne K.J."/>
            <person name="Tettelin H."/>
            <person name="Glass J.I."/>
            <person name="Rusch D."/>
            <person name="Podicherti R."/>
            <person name="Tsui H.-C.T."/>
            <person name="Winkler M.E."/>
        </authorList>
    </citation>
    <scope>NUCLEOTIDE SEQUENCE</scope>
</reference>
<dbReference type="SUPFAM" id="SSF88713">
    <property type="entry name" value="Glycoside hydrolase/deacetylase"/>
    <property type="match status" value="1"/>
</dbReference>
<dbReference type="InterPro" id="IPR002509">
    <property type="entry name" value="NODB_dom"/>
</dbReference>
<feature type="domain" description="NodB homology" evidence="3">
    <location>
        <begin position="25"/>
        <end position="276"/>
    </location>
</feature>
<dbReference type="GO" id="GO:0005975">
    <property type="term" value="P:carbohydrate metabolic process"/>
    <property type="evidence" value="ECO:0007669"/>
    <property type="project" value="InterPro"/>
</dbReference>
<organism evidence="4">
    <name type="scientific">marine metagenome</name>
    <dbReference type="NCBI Taxonomy" id="408172"/>
    <lineage>
        <taxon>unclassified sequences</taxon>
        <taxon>metagenomes</taxon>
        <taxon>ecological metagenomes</taxon>
    </lineage>
</organism>
<dbReference type="EMBL" id="UINC01046654">
    <property type="protein sequence ID" value="SVB54949.1"/>
    <property type="molecule type" value="Genomic_DNA"/>
</dbReference>
<dbReference type="InterPro" id="IPR051398">
    <property type="entry name" value="Polysacch_Deacetylase"/>
</dbReference>
<dbReference type="CDD" id="cd10918">
    <property type="entry name" value="CE4_NodB_like_5s_6s"/>
    <property type="match status" value="1"/>
</dbReference>